<reference evidence="8" key="1">
    <citation type="submission" date="2020-09" db="EMBL/GenBank/DDBJ databases">
        <title>Genome-Enabled Discovery of Anthraquinone Biosynthesis in Senna tora.</title>
        <authorList>
            <person name="Kang S.-H."/>
            <person name="Pandey R.P."/>
            <person name="Lee C.-M."/>
            <person name="Sim J.-S."/>
            <person name="Jeong J.-T."/>
            <person name="Choi B.-S."/>
            <person name="Jung M."/>
            <person name="Ginzburg D."/>
            <person name="Zhao K."/>
            <person name="Won S.Y."/>
            <person name="Oh T.-J."/>
            <person name="Yu Y."/>
            <person name="Kim N.-H."/>
            <person name="Lee O.R."/>
            <person name="Lee T.-H."/>
            <person name="Bashyal P."/>
            <person name="Kim T.-S."/>
            <person name="Lee W.-H."/>
            <person name="Kawkins C."/>
            <person name="Kim C.-K."/>
            <person name="Kim J.S."/>
            <person name="Ahn B.O."/>
            <person name="Rhee S.Y."/>
            <person name="Sohng J.K."/>
        </authorList>
    </citation>
    <scope>NUCLEOTIDE SEQUENCE</scope>
    <source>
        <tissue evidence="8">Leaf</tissue>
    </source>
</reference>
<evidence type="ECO:0000256" key="1">
    <source>
        <dbReference type="ARBA" id="ARBA00004141"/>
    </source>
</evidence>
<evidence type="ECO:0000313" key="9">
    <source>
        <dbReference type="Proteomes" id="UP000634136"/>
    </source>
</evidence>
<keyword evidence="3" id="KW-0812">Transmembrane</keyword>
<dbReference type="Proteomes" id="UP000634136">
    <property type="component" value="Unassembled WGS sequence"/>
</dbReference>
<keyword evidence="7" id="KW-0568">Pathogenesis-related protein</keyword>
<evidence type="ECO:0000313" key="8">
    <source>
        <dbReference type="EMBL" id="KAF7842022.1"/>
    </source>
</evidence>
<evidence type="ECO:0000256" key="2">
    <source>
        <dbReference type="ARBA" id="ARBA00006574"/>
    </source>
</evidence>
<evidence type="ECO:0000256" key="4">
    <source>
        <dbReference type="ARBA" id="ARBA00022821"/>
    </source>
</evidence>
<dbReference type="InterPro" id="IPR004326">
    <property type="entry name" value="Mlo"/>
</dbReference>
<gene>
    <name evidence="8" type="ORF">G2W53_004320</name>
</gene>
<dbReference type="GO" id="GO:0006952">
    <property type="term" value="P:defense response"/>
    <property type="evidence" value="ECO:0007669"/>
    <property type="project" value="UniProtKB-KW"/>
</dbReference>
<comment type="subcellular location">
    <subcellularLocation>
        <location evidence="1">Membrane</location>
        <topology evidence="1">Multi-pass membrane protein</topology>
    </subcellularLocation>
</comment>
<comment type="similarity">
    <text evidence="2">Belongs to the MLO family.</text>
</comment>
<keyword evidence="4" id="KW-0611">Plant defense</keyword>
<evidence type="ECO:0000256" key="7">
    <source>
        <dbReference type="ARBA" id="ARBA00023265"/>
    </source>
</evidence>
<sequence>MFIECEIQLYVKEKMVIDYGSHVLHNELAQILNGMVTVVSTFHVLSSWLICSIGVKFISLIMSLKVKGAIDYVPELLSWRMGPQSYENFDFQKCINRSLEDDFKGVLGISFSLWIFLEHFKILNKI</sequence>
<dbReference type="GO" id="GO:0016020">
    <property type="term" value="C:membrane"/>
    <property type="evidence" value="ECO:0007669"/>
    <property type="project" value="UniProtKB-SubCell"/>
</dbReference>
<protein>
    <submittedName>
        <fullName evidence="8">MLO-like protein 6</fullName>
    </submittedName>
</protein>
<keyword evidence="6" id="KW-0472">Membrane</keyword>
<keyword evidence="9" id="KW-1185">Reference proteome</keyword>
<evidence type="ECO:0000256" key="6">
    <source>
        <dbReference type="ARBA" id="ARBA00023136"/>
    </source>
</evidence>
<comment type="caution">
    <text evidence="8">The sequence shown here is derived from an EMBL/GenBank/DDBJ whole genome shotgun (WGS) entry which is preliminary data.</text>
</comment>
<dbReference type="Pfam" id="PF03094">
    <property type="entry name" value="Mlo"/>
    <property type="match status" value="1"/>
</dbReference>
<dbReference type="AlphaFoldDB" id="A0A834XC43"/>
<accession>A0A834XC43</accession>
<name>A0A834XC43_9FABA</name>
<evidence type="ECO:0000256" key="5">
    <source>
        <dbReference type="ARBA" id="ARBA00022989"/>
    </source>
</evidence>
<evidence type="ECO:0000256" key="3">
    <source>
        <dbReference type="ARBA" id="ARBA00022692"/>
    </source>
</evidence>
<organism evidence="8 9">
    <name type="scientific">Senna tora</name>
    <dbReference type="NCBI Taxonomy" id="362788"/>
    <lineage>
        <taxon>Eukaryota</taxon>
        <taxon>Viridiplantae</taxon>
        <taxon>Streptophyta</taxon>
        <taxon>Embryophyta</taxon>
        <taxon>Tracheophyta</taxon>
        <taxon>Spermatophyta</taxon>
        <taxon>Magnoliopsida</taxon>
        <taxon>eudicotyledons</taxon>
        <taxon>Gunneridae</taxon>
        <taxon>Pentapetalae</taxon>
        <taxon>rosids</taxon>
        <taxon>fabids</taxon>
        <taxon>Fabales</taxon>
        <taxon>Fabaceae</taxon>
        <taxon>Caesalpinioideae</taxon>
        <taxon>Cassia clade</taxon>
        <taxon>Senna</taxon>
    </lineage>
</organism>
<dbReference type="EMBL" id="JAAIUW010000002">
    <property type="protein sequence ID" value="KAF7842022.1"/>
    <property type="molecule type" value="Genomic_DNA"/>
</dbReference>
<proteinExistence type="inferred from homology"/>
<keyword evidence="5" id="KW-1133">Transmembrane helix</keyword>